<dbReference type="AlphaFoldDB" id="A0A2U3KS02"/>
<keyword evidence="1" id="KW-0812">Transmembrane</keyword>
<proteinExistence type="predicted"/>
<accession>A0A2U3KS02</accession>
<keyword evidence="1" id="KW-1133">Transmembrane helix</keyword>
<sequence length="55" mass="5963">MIVVVFAALLLSLYILDVIRLSELQKDMGKMFGVMGIAAVAGVLIMLLVKAAEKR</sequence>
<name>A0A2U3KS02_9BACT</name>
<keyword evidence="1" id="KW-0472">Membrane</keyword>
<evidence type="ECO:0000313" key="2">
    <source>
        <dbReference type="EMBL" id="SPF42421.1"/>
    </source>
</evidence>
<evidence type="ECO:0000313" key="3">
    <source>
        <dbReference type="Proteomes" id="UP000238701"/>
    </source>
</evidence>
<gene>
    <name evidence="2" type="ORF">SBA1_460018</name>
</gene>
<organism evidence="2 3">
    <name type="scientific">Candidatus Sulfotelmatobacter kueseliae</name>
    <dbReference type="NCBI Taxonomy" id="2042962"/>
    <lineage>
        <taxon>Bacteria</taxon>
        <taxon>Pseudomonadati</taxon>
        <taxon>Acidobacteriota</taxon>
        <taxon>Terriglobia</taxon>
        <taxon>Terriglobales</taxon>
        <taxon>Candidatus Korobacteraceae</taxon>
        <taxon>Candidatus Sulfotelmatobacter</taxon>
    </lineage>
</organism>
<protein>
    <submittedName>
        <fullName evidence="2">Uncharacterized protein</fullName>
    </submittedName>
</protein>
<reference evidence="3" key="1">
    <citation type="submission" date="2018-02" db="EMBL/GenBank/DDBJ databases">
        <authorList>
            <person name="Hausmann B."/>
        </authorList>
    </citation>
    <scope>NUCLEOTIDE SEQUENCE [LARGE SCALE GENOMIC DNA]</scope>
    <source>
        <strain evidence="3">Peat soil MAG SbA1</strain>
    </source>
</reference>
<dbReference type="EMBL" id="OMOD01000140">
    <property type="protein sequence ID" value="SPF42421.1"/>
    <property type="molecule type" value="Genomic_DNA"/>
</dbReference>
<feature type="transmembrane region" description="Helical" evidence="1">
    <location>
        <begin position="31"/>
        <end position="49"/>
    </location>
</feature>
<dbReference type="Proteomes" id="UP000238701">
    <property type="component" value="Unassembled WGS sequence"/>
</dbReference>
<evidence type="ECO:0000256" key="1">
    <source>
        <dbReference type="SAM" id="Phobius"/>
    </source>
</evidence>